<proteinExistence type="predicted"/>
<accession>A0A0R1SCZ8</accession>
<name>A0A0R1SCZ8_9LACO</name>
<evidence type="ECO:0000313" key="1">
    <source>
        <dbReference type="EMBL" id="KRL66521.1"/>
    </source>
</evidence>
<organism evidence="1 2">
    <name type="scientific">Lentilactobacillus diolivorans DSM 14421</name>
    <dbReference type="NCBI Taxonomy" id="1423739"/>
    <lineage>
        <taxon>Bacteria</taxon>
        <taxon>Bacillati</taxon>
        <taxon>Bacillota</taxon>
        <taxon>Bacilli</taxon>
        <taxon>Lactobacillales</taxon>
        <taxon>Lactobacillaceae</taxon>
        <taxon>Lentilactobacillus</taxon>
    </lineage>
</organism>
<dbReference type="PATRIC" id="fig|1423739.3.peg.2939"/>
<reference evidence="1 2" key="1">
    <citation type="journal article" date="2015" name="Genome Announc.">
        <title>Expanding the biotechnology potential of lactobacilli through comparative genomics of 213 strains and associated genera.</title>
        <authorList>
            <person name="Sun Z."/>
            <person name="Harris H.M."/>
            <person name="McCann A."/>
            <person name="Guo C."/>
            <person name="Argimon S."/>
            <person name="Zhang W."/>
            <person name="Yang X."/>
            <person name="Jeffery I.B."/>
            <person name="Cooney J.C."/>
            <person name="Kagawa T.F."/>
            <person name="Liu W."/>
            <person name="Song Y."/>
            <person name="Salvetti E."/>
            <person name="Wrobel A."/>
            <person name="Rasinkangas P."/>
            <person name="Parkhill J."/>
            <person name="Rea M.C."/>
            <person name="O'Sullivan O."/>
            <person name="Ritari J."/>
            <person name="Douillard F.P."/>
            <person name="Paul Ross R."/>
            <person name="Yang R."/>
            <person name="Briner A.E."/>
            <person name="Felis G.E."/>
            <person name="de Vos W.M."/>
            <person name="Barrangou R."/>
            <person name="Klaenhammer T.R."/>
            <person name="Caufield P.W."/>
            <person name="Cui Y."/>
            <person name="Zhang H."/>
            <person name="O'Toole P.W."/>
        </authorList>
    </citation>
    <scope>NUCLEOTIDE SEQUENCE [LARGE SCALE GENOMIC DNA]</scope>
    <source>
        <strain evidence="1 2">DSM 14421</strain>
    </source>
</reference>
<protein>
    <submittedName>
        <fullName evidence="1">Uncharacterized protein</fullName>
    </submittedName>
</protein>
<dbReference type="STRING" id="1423739.FC85_GL002828"/>
<comment type="caution">
    <text evidence="1">The sequence shown here is derived from an EMBL/GenBank/DDBJ whole genome shotgun (WGS) entry which is preliminary data.</text>
</comment>
<dbReference type="EMBL" id="AZEY01000041">
    <property type="protein sequence ID" value="KRL66521.1"/>
    <property type="molecule type" value="Genomic_DNA"/>
</dbReference>
<dbReference type="AlphaFoldDB" id="A0A0R1SCZ8"/>
<gene>
    <name evidence="1" type="ORF">FC85_GL002828</name>
</gene>
<dbReference type="Proteomes" id="UP000052013">
    <property type="component" value="Unassembled WGS sequence"/>
</dbReference>
<sequence length="66" mass="7234">MMIPPLSQLREKTSKLLHAVSQMAMTDNNDVTIVNNEMSTMNVGMNGTKINPSAGIMCQIAVHFEV</sequence>
<evidence type="ECO:0000313" key="2">
    <source>
        <dbReference type="Proteomes" id="UP000052013"/>
    </source>
</evidence>